<dbReference type="RefSeq" id="WP_179399016.1">
    <property type="nucleotide sequence ID" value="NZ_JACCCY010000002.1"/>
</dbReference>
<accession>A0A8E1ZV97</accession>
<evidence type="ECO:0000313" key="1">
    <source>
        <dbReference type="EMBL" id="NYI49054.1"/>
    </source>
</evidence>
<dbReference type="AlphaFoldDB" id="A0A8E1ZV97"/>
<proteinExistence type="predicted"/>
<dbReference type="EMBL" id="JACCCY010000002">
    <property type="protein sequence ID" value="NYI49054.1"/>
    <property type="molecule type" value="Genomic_DNA"/>
</dbReference>
<comment type="caution">
    <text evidence="1">The sequence shown here is derived from an EMBL/GenBank/DDBJ whole genome shotgun (WGS) entry which is preliminary data.</text>
</comment>
<gene>
    <name evidence="1" type="ORF">F5613_001132</name>
</gene>
<sequence length="96" mass="9908">MATLTTLTFAADGVGRFVSSAVQLNNRVASVAVALSAAGSISIERSLDSVNFSTVSEFSKSLSAAGRLEFGLSDAPQGQFIRIVTTVLPTSIKVLS</sequence>
<dbReference type="Proteomes" id="UP000574332">
    <property type="component" value="Unassembled WGS sequence"/>
</dbReference>
<evidence type="ECO:0000313" key="2">
    <source>
        <dbReference type="Proteomes" id="UP000574332"/>
    </source>
</evidence>
<reference evidence="1 2" key="1">
    <citation type="submission" date="2020-07" db="EMBL/GenBank/DDBJ databases">
        <title>Genomic Encyclopedia of Type Strains, Phase IV (KMG-IV): sequencing the most valuable type-strain genomes for metagenomic binning, comparative biology and taxonomic classification.</title>
        <authorList>
            <person name="Goeker M."/>
        </authorList>
    </citation>
    <scope>NUCLEOTIDE SEQUENCE [LARGE SCALE GENOMIC DNA]</scope>
    <source>
        <strain evidence="1 2">DSM 23697</strain>
    </source>
</reference>
<organism evidence="1 2">
    <name type="scientific">Macellibacteroides fermentans</name>
    <dbReference type="NCBI Taxonomy" id="879969"/>
    <lineage>
        <taxon>Bacteria</taxon>
        <taxon>Pseudomonadati</taxon>
        <taxon>Bacteroidota</taxon>
        <taxon>Bacteroidia</taxon>
        <taxon>Bacteroidales</taxon>
        <taxon>Porphyromonadaceae</taxon>
        <taxon>Macellibacteroides</taxon>
    </lineage>
</organism>
<name>A0A8E1ZV97_9PORP</name>
<protein>
    <submittedName>
        <fullName evidence="1">Imidazoleglycerol phosphate dehydratase HisB</fullName>
    </submittedName>
</protein>
<keyword evidence="2" id="KW-1185">Reference proteome</keyword>